<dbReference type="EMBL" id="FOAP01000009">
    <property type="protein sequence ID" value="SEL86184.1"/>
    <property type="molecule type" value="Genomic_DNA"/>
</dbReference>
<gene>
    <name evidence="1" type="ORF">SAMN05444354_10993</name>
</gene>
<evidence type="ECO:0000313" key="2">
    <source>
        <dbReference type="Proteomes" id="UP000182719"/>
    </source>
</evidence>
<protein>
    <recommendedName>
        <fullName evidence="3">Transposase</fullName>
    </recommendedName>
</protein>
<organism evidence="1 2">
    <name type="scientific">Stigmatella aurantiaca</name>
    <dbReference type="NCBI Taxonomy" id="41"/>
    <lineage>
        <taxon>Bacteria</taxon>
        <taxon>Pseudomonadati</taxon>
        <taxon>Myxococcota</taxon>
        <taxon>Myxococcia</taxon>
        <taxon>Myxococcales</taxon>
        <taxon>Cystobacterineae</taxon>
        <taxon>Archangiaceae</taxon>
        <taxon>Stigmatella</taxon>
    </lineage>
</organism>
<proteinExistence type="predicted"/>
<evidence type="ECO:0000313" key="1">
    <source>
        <dbReference type="EMBL" id="SEL86184.1"/>
    </source>
</evidence>
<reference evidence="2" key="1">
    <citation type="submission" date="2016-10" db="EMBL/GenBank/DDBJ databases">
        <authorList>
            <person name="Varghese N."/>
            <person name="Submissions S."/>
        </authorList>
    </citation>
    <scope>NUCLEOTIDE SEQUENCE [LARGE SCALE GENOMIC DNA]</scope>
    <source>
        <strain evidence="2">DSM 17044</strain>
    </source>
</reference>
<dbReference type="RefSeq" id="WP_281248512.1">
    <property type="nucleotide sequence ID" value="NZ_FOAP01000009.1"/>
</dbReference>
<dbReference type="Proteomes" id="UP000182719">
    <property type="component" value="Unassembled WGS sequence"/>
</dbReference>
<dbReference type="AlphaFoldDB" id="A0A1H7TP02"/>
<name>A0A1H7TP02_STIAU</name>
<evidence type="ECO:0008006" key="3">
    <source>
        <dbReference type="Google" id="ProtNLM"/>
    </source>
</evidence>
<sequence length="43" mass="4931">MLYVATLLAESSEVGRDLPRYVERDFARYLECGVLAHGFARVR</sequence>
<keyword evidence="2" id="KW-1185">Reference proteome</keyword>
<accession>A0A1H7TP02</accession>